<dbReference type="AlphaFoldDB" id="A0AAN9FP06"/>
<sequence>MAYKILLERREKGGGKDQGGSTAATAEGATASRERIGISRSVSVGTGGARGASRNPTQWRSESDAVRGPGGVDGQREGEGCGRLGSTVWFCGQLGFAVARGDRPAAASSVPTAVVSRNKPPSSSFFFLLVFASGFVFAGKMR</sequence>
<evidence type="ECO:0000313" key="4">
    <source>
        <dbReference type="Proteomes" id="UP001359559"/>
    </source>
</evidence>
<proteinExistence type="predicted"/>
<feature type="transmembrane region" description="Helical" evidence="2">
    <location>
        <begin position="125"/>
        <end position="141"/>
    </location>
</feature>
<reference evidence="3 4" key="1">
    <citation type="submission" date="2024-01" db="EMBL/GenBank/DDBJ databases">
        <title>The genomes of 5 underutilized Papilionoideae crops provide insights into root nodulation and disease resistance.</title>
        <authorList>
            <person name="Yuan L."/>
        </authorList>
    </citation>
    <scope>NUCLEOTIDE SEQUENCE [LARGE SCALE GENOMIC DNA]</scope>
    <source>
        <strain evidence="3">LY-2023</strain>
        <tissue evidence="3">Leaf</tissue>
    </source>
</reference>
<organism evidence="3 4">
    <name type="scientific">Clitoria ternatea</name>
    <name type="common">Butterfly pea</name>
    <dbReference type="NCBI Taxonomy" id="43366"/>
    <lineage>
        <taxon>Eukaryota</taxon>
        <taxon>Viridiplantae</taxon>
        <taxon>Streptophyta</taxon>
        <taxon>Embryophyta</taxon>
        <taxon>Tracheophyta</taxon>
        <taxon>Spermatophyta</taxon>
        <taxon>Magnoliopsida</taxon>
        <taxon>eudicotyledons</taxon>
        <taxon>Gunneridae</taxon>
        <taxon>Pentapetalae</taxon>
        <taxon>rosids</taxon>
        <taxon>fabids</taxon>
        <taxon>Fabales</taxon>
        <taxon>Fabaceae</taxon>
        <taxon>Papilionoideae</taxon>
        <taxon>50 kb inversion clade</taxon>
        <taxon>NPAAA clade</taxon>
        <taxon>indigoferoid/millettioid clade</taxon>
        <taxon>Phaseoleae</taxon>
        <taxon>Clitoria</taxon>
    </lineage>
</organism>
<keyword evidence="2" id="KW-0472">Membrane</keyword>
<evidence type="ECO:0000256" key="1">
    <source>
        <dbReference type="SAM" id="MobiDB-lite"/>
    </source>
</evidence>
<protein>
    <submittedName>
        <fullName evidence="3">Uncharacterized protein</fullName>
    </submittedName>
</protein>
<evidence type="ECO:0000256" key="2">
    <source>
        <dbReference type="SAM" id="Phobius"/>
    </source>
</evidence>
<name>A0AAN9FP06_CLITE</name>
<evidence type="ECO:0000313" key="3">
    <source>
        <dbReference type="EMBL" id="KAK7278481.1"/>
    </source>
</evidence>
<accession>A0AAN9FP06</accession>
<comment type="caution">
    <text evidence="3">The sequence shown here is derived from an EMBL/GenBank/DDBJ whole genome shotgun (WGS) entry which is preliminary data.</text>
</comment>
<dbReference type="EMBL" id="JAYKXN010000006">
    <property type="protein sequence ID" value="KAK7278481.1"/>
    <property type="molecule type" value="Genomic_DNA"/>
</dbReference>
<gene>
    <name evidence="3" type="ORF">RJT34_23511</name>
</gene>
<feature type="region of interest" description="Disordered" evidence="1">
    <location>
        <begin position="7"/>
        <end position="79"/>
    </location>
</feature>
<feature type="compositionally biased region" description="Low complexity" evidence="1">
    <location>
        <begin position="19"/>
        <end position="31"/>
    </location>
</feature>
<dbReference type="Proteomes" id="UP001359559">
    <property type="component" value="Unassembled WGS sequence"/>
</dbReference>
<keyword evidence="2" id="KW-1133">Transmembrane helix</keyword>
<keyword evidence="2" id="KW-0812">Transmembrane</keyword>
<keyword evidence="4" id="KW-1185">Reference proteome</keyword>